<reference evidence="1" key="1">
    <citation type="submission" date="2021-06" db="EMBL/GenBank/DDBJ databases">
        <authorList>
            <person name="Kallberg Y."/>
            <person name="Tangrot J."/>
            <person name="Rosling A."/>
        </authorList>
    </citation>
    <scope>NUCLEOTIDE SEQUENCE</scope>
    <source>
        <strain evidence="1">CL356</strain>
    </source>
</reference>
<comment type="caution">
    <text evidence="1">The sequence shown here is derived from an EMBL/GenBank/DDBJ whole genome shotgun (WGS) entry which is preliminary data.</text>
</comment>
<keyword evidence="2" id="KW-1185">Reference proteome</keyword>
<dbReference type="Proteomes" id="UP000789525">
    <property type="component" value="Unassembled WGS sequence"/>
</dbReference>
<gene>
    <name evidence="1" type="ORF">ACOLOM_LOCUS6220</name>
</gene>
<evidence type="ECO:0000313" key="2">
    <source>
        <dbReference type="Proteomes" id="UP000789525"/>
    </source>
</evidence>
<protein>
    <submittedName>
        <fullName evidence="1">2521_t:CDS:1</fullName>
    </submittedName>
</protein>
<name>A0ACA9MGV2_9GLOM</name>
<organism evidence="1 2">
    <name type="scientific">Acaulospora colombiana</name>
    <dbReference type="NCBI Taxonomy" id="27376"/>
    <lineage>
        <taxon>Eukaryota</taxon>
        <taxon>Fungi</taxon>
        <taxon>Fungi incertae sedis</taxon>
        <taxon>Mucoromycota</taxon>
        <taxon>Glomeromycotina</taxon>
        <taxon>Glomeromycetes</taxon>
        <taxon>Diversisporales</taxon>
        <taxon>Acaulosporaceae</taxon>
        <taxon>Acaulospora</taxon>
    </lineage>
</organism>
<accession>A0ACA9MGV2</accession>
<proteinExistence type="predicted"/>
<sequence>MASKVVLYFAIDNLSPWSIHPACHASALYLFPVPQLRNETLLGKKKSEGIAKTSAELRSLTEEKEKVPESVRCTGELLPFWNSYFFDAVGVVRGKTVFQIAKHIYLLFRVAVHVEDKKGRCVIFNYFDSFNYSFLLKRKGS</sequence>
<evidence type="ECO:0000313" key="1">
    <source>
        <dbReference type="EMBL" id="CAG8588191.1"/>
    </source>
</evidence>
<dbReference type="EMBL" id="CAJVPT010012520">
    <property type="protein sequence ID" value="CAG8588191.1"/>
    <property type="molecule type" value="Genomic_DNA"/>
</dbReference>